<evidence type="ECO:0000313" key="2">
    <source>
        <dbReference type="Proteomes" id="UP000612362"/>
    </source>
</evidence>
<dbReference type="Proteomes" id="UP000612362">
    <property type="component" value="Unassembled WGS sequence"/>
</dbReference>
<proteinExistence type="predicted"/>
<dbReference type="EMBL" id="BNJF01000008">
    <property type="protein sequence ID" value="GHO50627.1"/>
    <property type="molecule type" value="Genomic_DNA"/>
</dbReference>
<comment type="caution">
    <text evidence="1">The sequence shown here is derived from an EMBL/GenBank/DDBJ whole genome shotgun (WGS) entry which is preliminary data.</text>
</comment>
<reference evidence="1" key="1">
    <citation type="submission" date="2020-10" db="EMBL/GenBank/DDBJ databases">
        <title>Taxonomic study of unclassified bacteria belonging to the class Ktedonobacteria.</title>
        <authorList>
            <person name="Yabe S."/>
            <person name="Wang C.M."/>
            <person name="Zheng Y."/>
            <person name="Sakai Y."/>
            <person name="Cavaletti L."/>
            <person name="Monciardini P."/>
            <person name="Donadio S."/>
        </authorList>
    </citation>
    <scope>NUCLEOTIDE SEQUENCE</scope>
    <source>
        <strain evidence="1">SOSP1-1</strain>
    </source>
</reference>
<name>A0A8J3I5D0_9CHLR</name>
<sequence>MTCYHECYDLITHLLIVHAKARFFIPRLQEHGQEIVLALCHSVPTPDDQLVNDGVEGVSRLIQVTALGVGSESSPGT</sequence>
<evidence type="ECO:0000313" key="1">
    <source>
        <dbReference type="EMBL" id="GHO50627.1"/>
    </source>
</evidence>
<organism evidence="1 2">
    <name type="scientific">Ktedonospora formicarum</name>
    <dbReference type="NCBI Taxonomy" id="2778364"/>
    <lineage>
        <taxon>Bacteria</taxon>
        <taxon>Bacillati</taxon>
        <taxon>Chloroflexota</taxon>
        <taxon>Ktedonobacteria</taxon>
        <taxon>Ktedonobacterales</taxon>
        <taxon>Ktedonobacteraceae</taxon>
        <taxon>Ktedonospora</taxon>
    </lineage>
</organism>
<protein>
    <submittedName>
        <fullName evidence="1">Uncharacterized protein</fullName>
    </submittedName>
</protein>
<accession>A0A8J3I5D0</accession>
<gene>
    <name evidence="1" type="ORF">KSX_87900</name>
</gene>
<dbReference type="AlphaFoldDB" id="A0A8J3I5D0"/>
<keyword evidence="2" id="KW-1185">Reference proteome</keyword>